<comment type="caution">
    <text evidence="2">The sequence shown here is derived from an EMBL/GenBank/DDBJ whole genome shotgun (WGS) entry which is preliminary data.</text>
</comment>
<organism evidence="2 3">
    <name type="scientific">Colletotrichum higginsianum (strain IMI 349063)</name>
    <name type="common">Crucifer anthracnose fungus</name>
    <dbReference type="NCBI Taxonomy" id="759273"/>
    <lineage>
        <taxon>Eukaryota</taxon>
        <taxon>Fungi</taxon>
        <taxon>Dikarya</taxon>
        <taxon>Ascomycota</taxon>
        <taxon>Pezizomycotina</taxon>
        <taxon>Sordariomycetes</taxon>
        <taxon>Hypocreomycetidae</taxon>
        <taxon>Glomerellales</taxon>
        <taxon>Glomerellaceae</taxon>
        <taxon>Colletotrichum</taxon>
        <taxon>Colletotrichum destructivum species complex</taxon>
    </lineage>
</organism>
<dbReference type="KEGG" id="chig:CH63R_06095"/>
<dbReference type="RefSeq" id="XP_018158920.1">
    <property type="nucleotide sequence ID" value="XM_018301070.1"/>
</dbReference>
<dbReference type="AlphaFoldDB" id="A0A1B7YEA9"/>
<sequence length="144" mass="15263">MRRKHATLPGLQAAAALYLARASEAKVFCADSSRTVVPDESCQGVETPGQFFVFNKDVADMAPNTRVEPEIDMYDASDVTMRQNAEDPPPPRSATTSPSTGSLDLRDDVWYCDVDDPGIGSSHGGGTGVVVIGYFGRGYSSVGG</sequence>
<reference evidence="3" key="1">
    <citation type="journal article" date="2017" name="BMC Genomics">
        <title>Gapless genome assembly of Colletotrichum higginsianum reveals chromosome structure and association of transposable elements with secondary metabolite gene clusters.</title>
        <authorList>
            <person name="Dallery J.-F."/>
            <person name="Lapalu N."/>
            <person name="Zampounis A."/>
            <person name="Pigne S."/>
            <person name="Luyten I."/>
            <person name="Amselem J."/>
            <person name="Wittenberg A.H.J."/>
            <person name="Zhou S."/>
            <person name="de Queiroz M.V."/>
            <person name="Robin G.P."/>
            <person name="Auger A."/>
            <person name="Hainaut M."/>
            <person name="Henrissat B."/>
            <person name="Kim K.-T."/>
            <person name="Lee Y.-H."/>
            <person name="Lespinet O."/>
            <person name="Schwartz D.C."/>
            <person name="Thon M.R."/>
            <person name="O'Connell R.J."/>
        </authorList>
    </citation>
    <scope>NUCLEOTIDE SEQUENCE [LARGE SCALE GENOMIC DNA]</scope>
    <source>
        <strain evidence="3">IMI 349063</strain>
    </source>
</reference>
<dbReference type="EMBL" id="LTAN01000004">
    <property type="protein sequence ID" value="OBR10403.1"/>
    <property type="molecule type" value="Genomic_DNA"/>
</dbReference>
<accession>A0A1B7YEA9</accession>
<protein>
    <submittedName>
        <fullName evidence="2">EC41 protein</fullName>
    </submittedName>
</protein>
<dbReference type="Proteomes" id="UP000092177">
    <property type="component" value="Chromosome 4"/>
</dbReference>
<evidence type="ECO:0000256" key="1">
    <source>
        <dbReference type="SAM" id="MobiDB-lite"/>
    </source>
</evidence>
<evidence type="ECO:0000313" key="3">
    <source>
        <dbReference type="Proteomes" id="UP000092177"/>
    </source>
</evidence>
<gene>
    <name evidence="2" type="ORF">CH63R_06095</name>
</gene>
<keyword evidence="3" id="KW-1185">Reference proteome</keyword>
<dbReference type="GeneID" id="28865177"/>
<name>A0A1B7YEA9_COLHI</name>
<dbReference type="VEuPathDB" id="FungiDB:CH63R_06095"/>
<feature type="region of interest" description="Disordered" evidence="1">
    <location>
        <begin position="77"/>
        <end position="105"/>
    </location>
</feature>
<proteinExistence type="predicted"/>
<evidence type="ECO:0000313" key="2">
    <source>
        <dbReference type="EMBL" id="OBR10403.1"/>
    </source>
</evidence>
<dbReference type="OrthoDB" id="4851203at2759"/>